<dbReference type="Pfam" id="PF03726">
    <property type="entry name" value="PNPase"/>
    <property type="match status" value="1"/>
</dbReference>
<dbReference type="InterPro" id="IPR020568">
    <property type="entry name" value="Ribosomal_Su5_D2-typ_SF"/>
</dbReference>
<dbReference type="GO" id="GO:0005739">
    <property type="term" value="C:mitochondrion"/>
    <property type="evidence" value="ECO:0007669"/>
    <property type="project" value="TreeGrafter"/>
</dbReference>
<dbReference type="Gene3D" id="3.30.230.70">
    <property type="entry name" value="GHMP Kinase, N-terminal domain"/>
    <property type="match status" value="2"/>
</dbReference>
<keyword evidence="5" id="KW-0694">RNA-binding</keyword>
<keyword evidence="9" id="KW-1185">Reference proteome</keyword>
<accession>A0A6H5GYT8</accession>
<dbReference type="FunFam" id="3.30.230.70:FF:000008">
    <property type="entry name" value="polyribonucleotide nucleotidyltransferase 1, mitochondrial"/>
    <property type="match status" value="1"/>
</dbReference>
<dbReference type="InterPro" id="IPR012162">
    <property type="entry name" value="PNPase"/>
</dbReference>
<dbReference type="InterPro" id="IPR001247">
    <property type="entry name" value="ExoRNase_PH_dom1"/>
</dbReference>
<dbReference type="GO" id="GO:0000958">
    <property type="term" value="P:mitochondrial mRNA catabolic process"/>
    <property type="evidence" value="ECO:0007669"/>
    <property type="project" value="TreeGrafter"/>
</dbReference>
<dbReference type="Gene3D" id="2.40.50.140">
    <property type="entry name" value="Nucleic acid-binding proteins"/>
    <property type="match status" value="1"/>
</dbReference>
<protein>
    <recommendedName>
        <fullName evidence="2">polyribonucleotide nucleotidyltransferase</fullName>
        <ecNumber evidence="2">2.7.7.8</ecNumber>
    </recommendedName>
</protein>
<dbReference type="InterPro" id="IPR036456">
    <property type="entry name" value="PNPase_PH_RNA-bd_sf"/>
</dbReference>
<evidence type="ECO:0000256" key="3">
    <source>
        <dbReference type="ARBA" id="ARBA00022679"/>
    </source>
</evidence>
<evidence type="ECO:0000256" key="5">
    <source>
        <dbReference type="ARBA" id="ARBA00022884"/>
    </source>
</evidence>
<evidence type="ECO:0000256" key="2">
    <source>
        <dbReference type="ARBA" id="ARBA00012416"/>
    </source>
</evidence>
<dbReference type="GO" id="GO:0005829">
    <property type="term" value="C:cytosol"/>
    <property type="evidence" value="ECO:0007669"/>
    <property type="project" value="TreeGrafter"/>
</dbReference>
<dbReference type="GO" id="GO:0003723">
    <property type="term" value="F:RNA binding"/>
    <property type="evidence" value="ECO:0007669"/>
    <property type="project" value="UniProtKB-KW"/>
</dbReference>
<dbReference type="PANTHER" id="PTHR11252">
    <property type="entry name" value="POLYRIBONUCLEOTIDE NUCLEOTIDYLTRANSFERASE"/>
    <property type="match status" value="1"/>
</dbReference>
<evidence type="ECO:0000256" key="1">
    <source>
        <dbReference type="ARBA" id="ARBA00007404"/>
    </source>
</evidence>
<dbReference type="Proteomes" id="UP000479000">
    <property type="component" value="Unassembled WGS sequence"/>
</dbReference>
<dbReference type="Pfam" id="PF03725">
    <property type="entry name" value="RNase_PH_C"/>
    <property type="match status" value="1"/>
</dbReference>
<dbReference type="InterPro" id="IPR036345">
    <property type="entry name" value="ExoRNase_PH_dom2_sf"/>
</dbReference>
<evidence type="ECO:0000256" key="4">
    <source>
        <dbReference type="ARBA" id="ARBA00022695"/>
    </source>
</evidence>
<feature type="region of interest" description="Disordered" evidence="6">
    <location>
        <begin position="940"/>
        <end position="980"/>
    </location>
</feature>
<dbReference type="OrthoDB" id="437922at2759"/>
<dbReference type="SUPFAM" id="SSF54211">
    <property type="entry name" value="Ribosomal protein S5 domain 2-like"/>
    <property type="match status" value="2"/>
</dbReference>
<dbReference type="SUPFAM" id="SSF50249">
    <property type="entry name" value="Nucleic acid-binding proteins"/>
    <property type="match status" value="1"/>
</dbReference>
<organism evidence="8 9">
    <name type="scientific">Nesidiocoris tenuis</name>
    <dbReference type="NCBI Taxonomy" id="355587"/>
    <lineage>
        <taxon>Eukaryota</taxon>
        <taxon>Metazoa</taxon>
        <taxon>Ecdysozoa</taxon>
        <taxon>Arthropoda</taxon>
        <taxon>Hexapoda</taxon>
        <taxon>Insecta</taxon>
        <taxon>Pterygota</taxon>
        <taxon>Neoptera</taxon>
        <taxon>Paraneoptera</taxon>
        <taxon>Hemiptera</taxon>
        <taxon>Heteroptera</taxon>
        <taxon>Panheteroptera</taxon>
        <taxon>Cimicomorpha</taxon>
        <taxon>Miridae</taxon>
        <taxon>Dicyphina</taxon>
        <taxon>Nesidiocoris</taxon>
    </lineage>
</organism>
<dbReference type="CDD" id="cd11363">
    <property type="entry name" value="RNase_PH_PNPase_1"/>
    <property type="match status" value="1"/>
</dbReference>
<keyword evidence="3" id="KW-0808">Transferase</keyword>
<keyword evidence="4" id="KW-0548">Nucleotidyltransferase</keyword>
<gene>
    <name evidence="8" type="ORF">NTEN_LOCUS13770</name>
</gene>
<dbReference type="PROSITE" id="PS50126">
    <property type="entry name" value="S1"/>
    <property type="match status" value="1"/>
</dbReference>
<sequence length="1378" mass="153250">MLFRTFSKLRPHVWRNGIKHYSKKASTKDVDSVAVSFNNRTAELRLSSTDFAQFADGCGVAQLGDTSVMVTVVSKTKPSSSNFMPLTVDYRQKAAAAGRIPTNYHRREMAPSEHEILTSRLIDRSLRPLFPSNYYYETQIVCNLLAVDGVFDPEVLCINASSLALSLSDVPWNGPVGAVRVGMIDNEPIVNPTRREMAASPLNLIVVAMGQNLVVMLESSAQNILQPDFLKAIKVGVKECQKIVQAISQLGKAKNKGKRDYTAVEIDENLMTAVRHLSEMRLKEIFQNTTHDKLSRDEAVKNVRVDVLDKIKAEIDSINIDVASEAFGAVCKQIFRDLVLENDVRCDGRSLTDLRDISVKVDLFKPLHGTAFFQRGQTQVLCTVSLDSPNSVLQVDPISMLTSGLKEKNFFLHYEFPPYAVKEIGRMGPAVRREVGHGALAEKGIRPVIPSDYPFTIRLTSEVLQSNGSSSMASICGGSLALMDAGVPIDAAVAGVAMGLITRYDNGDPKQIGEYKILTDILVTFQDDSGKYSIFAPNLEAMEEAKEIINKLISTDREPLLEFGGVYTAKIEEIRDIGVMVTLYQGMRPALLHVSQLDQRKVSDARVLNLEVGQEMQVKYFGLDPVSGQMRLSRKVLQGPSSLGHNLQKSNNLSSVTSCRFFSSRDSSCAGPDCITIPVRLVAFQSASGASERSSRLARPPYSQIEYWASEGGHLVKPRTRVRPSPYLLRVRVRKVVLFIRDDKVGDSEEIARFSSPVVRCLIFALFSGKIPFLPPRESRVCFISAGADRPYRLEKQTYEKNFCVTSVVLKWALSADQSTNKQRKQELDLRECPARRYRRKSNVSTEKIFCVKSWHWIGGTSGFGTPGGFGPRNRGRERDPLRRRAVRPGGPFAAFPARLGGICPSGFPAIARSRCHCNEKFIDSIPFLRVQSDDSIATLDPSTSKTQEFGGDQGLQPKPRHLRRAEASRQAEAFKSSPSIQSKWRHSKQAKISKATLNLNQWCVDNTRYFRITVSTLKELRWTCSLICCLGQLLLRNQRVVCGLNANDILTDEIGSIHLKMLKMPPKMVRCLKNFLSSIFLALRSRTRRSQTHSQNVDSCFNQSGIIHSVGKNCSTPYESVLNVRTMIDHPRSSNLVAEKLPIEARGIFRQKKAQNSPNEDVQSRPRARAGLEQTMTIVIFELPTVNKPYANSKSQLALSSWGPIQFYGAGSGIKSTQTQRSSMRMPSWDYSRLIADRIHCLINVGVKVQKNCPSIIYFIGNNLWKLFQAHSPSIFVAPFQRFPIFGGAVSQLVRRGFCCLPNLIGIPKVPYGPQKGLRGSAVSKIAVIKTIKFCRQFATVRNLLTESGSGAGKGTEEGYAGVYVGKEIYEINLILL</sequence>
<evidence type="ECO:0000256" key="6">
    <source>
        <dbReference type="SAM" id="MobiDB-lite"/>
    </source>
</evidence>
<dbReference type="GO" id="GO:0000965">
    <property type="term" value="P:mitochondrial RNA 3'-end processing"/>
    <property type="evidence" value="ECO:0007669"/>
    <property type="project" value="TreeGrafter"/>
</dbReference>
<dbReference type="NCBIfam" id="NF008805">
    <property type="entry name" value="PRK11824.1"/>
    <property type="match status" value="1"/>
</dbReference>
<evidence type="ECO:0000259" key="7">
    <source>
        <dbReference type="PROSITE" id="PS50126"/>
    </source>
</evidence>
<dbReference type="GO" id="GO:0004654">
    <property type="term" value="F:polyribonucleotide nucleotidyltransferase activity"/>
    <property type="evidence" value="ECO:0007669"/>
    <property type="project" value="UniProtKB-EC"/>
</dbReference>
<dbReference type="EC" id="2.7.7.8" evidence="2"/>
<dbReference type="GO" id="GO:0000175">
    <property type="term" value="F:3'-5'-RNA exonuclease activity"/>
    <property type="evidence" value="ECO:0007669"/>
    <property type="project" value="TreeGrafter"/>
</dbReference>
<evidence type="ECO:0000313" key="9">
    <source>
        <dbReference type="Proteomes" id="UP000479000"/>
    </source>
</evidence>
<evidence type="ECO:0000313" key="8">
    <source>
        <dbReference type="EMBL" id="CAB0008524.1"/>
    </source>
</evidence>
<comment type="similarity">
    <text evidence="1">Belongs to the polyribonucleotide nucleotidyltransferase family.</text>
</comment>
<dbReference type="PANTHER" id="PTHR11252:SF0">
    <property type="entry name" value="POLYRIBONUCLEOTIDE NUCLEOTIDYLTRANSFERASE 1, MITOCHONDRIAL"/>
    <property type="match status" value="1"/>
</dbReference>
<dbReference type="Pfam" id="PF01138">
    <property type="entry name" value="RNase_PH"/>
    <property type="match status" value="2"/>
</dbReference>
<dbReference type="InterPro" id="IPR003029">
    <property type="entry name" value="S1_domain"/>
</dbReference>
<dbReference type="SUPFAM" id="SSF46915">
    <property type="entry name" value="Polynucleotide phosphorylase/guanosine pentaphosphate synthase (PNPase/GPSI), domain 3"/>
    <property type="match status" value="1"/>
</dbReference>
<dbReference type="FunFam" id="2.40.50.140:FF:000113">
    <property type="entry name" value="polyribonucleotide nucleotidyltransferase 1, mitochondrial"/>
    <property type="match status" value="1"/>
</dbReference>
<feature type="domain" description="S1 motif" evidence="7">
    <location>
        <begin position="564"/>
        <end position="635"/>
    </location>
</feature>
<dbReference type="InterPro" id="IPR015847">
    <property type="entry name" value="ExoRNase_PH_dom2"/>
</dbReference>
<dbReference type="InterPro" id="IPR015848">
    <property type="entry name" value="PNPase_PH_RNA-bd_bac/org-type"/>
</dbReference>
<dbReference type="EMBL" id="CADCXU010020475">
    <property type="protein sequence ID" value="CAB0008524.1"/>
    <property type="molecule type" value="Genomic_DNA"/>
</dbReference>
<reference evidence="8 9" key="1">
    <citation type="submission" date="2020-02" db="EMBL/GenBank/DDBJ databases">
        <authorList>
            <person name="Ferguson B K."/>
        </authorList>
    </citation>
    <scope>NUCLEOTIDE SEQUENCE [LARGE SCALE GENOMIC DNA]</scope>
</reference>
<name>A0A6H5GYT8_9HEMI</name>
<dbReference type="SUPFAM" id="SSF55666">
    <property type="entry name" value="Ribonuclease PH domain 2-like"/>
    <property type="match status" value="1"/>
</dbReference>
<dbReference type="InterPro" id="IPR012340">
    <property type="entry name" value="NA-bd_OB-fold"/>
</dbReference>
<proteinExistence type="inferred from homology"/>
<dbReference type="InterPro" id="IPR027408">
    <property type="entry name" value="PNPase/RNase_PH_dom_sf"/>
</dbReference>